<dbReference type="PANTHER" id="PTHR46464">
    <property type="entry name" value="ANK_REP_REGION DOMAIN-CONTAINING PROTEIN"/>
    <property type="match status" value="1"/>
</dbReference>
<dbReference type="InterPro" id="IPR011989">
    <property type="entry name" value="ARM-like"/>
</dbReference>
<evidence type="ECO:0000256" key="1">
    <source>
        <dbReference type="PROSITE-ProRule" id="PRU00259"/>
    </source>
</evidence>
<dbReference type="PANTHER" id="PTHR46464:SF1">
    <property type="entry name" value="ANKYRIN AND ARMADILLO REPEAT-CONTAINING PROTEIN"/>
    <property type="match status" value="1"/>
</dbReference>
<proteinExistence type="evidence at transcript level"/>
<name>A0A6F9D708_9ASCI</name>
<gene>
    <name evidence="2" type="primary">Ankar-004</name>
</gene>
<protein>
    <submittedName>
        <fullName evidence="2">Ankyrin and armadillo repeat-containing protein</fullName>
    </submittedName>
</protein>
<dbReference type="Gene3D" id="1.25.10.10">
    <property type="entry name" value="Leucine-rich Repeat Variant"/>
    <property type="match status" value="3"/>
</dbReference>
<reference evidence="2" key="1">
    <citation type="submission" date="2020-04" db="EMBL/GenBank/DDBJ databases">
        <authorList>
            <person name="Neveu A P."/>
        </authorList>
    </citation>
    <scope>NUCLEOTIDE SEQUENCE</scope>
    <source>
        <tissue evidence="2">Whole embryo</tissue>
    </source>
</reference>
<dbReference type="SMART" id="SM00185">
    <property type="entry name" value="ARM"/>
    <property type="match status" value="4"/>
</dbReference>
<dbReference type="InterPro" id="IPR000225">
    <property type="entry name" value="Armadillo"/>
</dbReference>
<dbReference type="InterPro" id="IPR016024">
    <property type="entry name" value="ARM-type_fold"/>
</dbReference>
<accession>A0A6F9D708</accession>
<organism evidence="2">
    <name type="scientific">Phallusia mammillata</name>
    <dbReference type="NCBI Taxonomy" id="59560"/>
    <lineage>
        <taxon>Eukaryota</taxon>
        <taxon>Metazoa</taxon>
        <taxon>Chordata</taxon>
        <taxon>Tunicata</taxon>
        <taxon>Ascidiacea</taxon>
        <taxon>Phlebobranchia</taxon>
        <taxon>Ascidiidae</taxon>
        <taxon>Phallusia</taxon>
    </lineage>
</organism>
<sequence length="413" mass="45359">MHHQRELCAQQEASLEGAPASLSRIFQIWSDEVKECGACALWALAGNHPEQQRAIAERIGTSQIIDMLLIKSDTLHLIGCQAVAAWGWKSSSSQSRLSRDNTIPPLIRLLRLERSTRKVVMATLDALNNMCIGVAHINNKQTQLLIAEEGAIELLLNRVWRTSRDETMQVCLLHYLACLVSGCQENEEKLNDLDGFGFEIILEILNSANLSVKFQAASALAVFAFNRLQQQQRISRLGGLNLTTFEDLFRCNDPGHVTGAAFQLVVLARVVTSLPLVEASARGVILLVNALDDVRDEVVVMAADYLASLAHTRAGVPDAIVTCEAVPKLLEKLNSSDKLLRQSAAQALGYLSFNRTASRELMAACRATEGVHSNLTVNLGEDGRISDEFVAEFKRQATIGLPIANNKKRISRP</sequence>
<dbReference type="InterPro" id="IPR043379">
    <property type="entry name" value="ANKAR"/>
</dbReference>
<dbReference type="EMBL" id="LR782906">
    <property type="protein sequence ID" value="CAB3221644.1"/>
    <property type="molecule type" value="mRNA"/>
</dbReference>
<dbReference type="SUPFAM" id="SSF48371">
    <property type="entry name" value="ARM repeat"/>
    <property type="match status" value="2"/>
</dbReference>
<feature type="repeat" description="ARM" evidence="1">
    <location>
        <begin position="101"/>
        <end position="130"/>
    </location>
</feature>
<dbReference type="AlphaFoldDB" id="A0A6F9D708"/>
<evidence type="ECO:0000313" key="2">
    <source>
        <dbReference type="EMBL" id="CAB3221644.1"/>
    </source>
</evidence>
<dbReference type="PROSITE" id="PS50176">
    <property type="entry name" value="ARM_REPEAT"/>
    <property type="match status" value="1"/>
</dbReference>